<feature type="domain" description="Myb-like" evidence="1">
    <location>
        <begin position="60"/>
        <end position="111"/>
    </location>
</feature>
<accession>A0ABR2JZ51</accession>
<dbReference type="PANTHER" id="PTHR45614:SF299">
    <property type="entry name" value="MYB-LIKE DNA-BINDING DOMAIN CONTAINING PROTEIN"/>
    <property type="match status" value="1"/>
</dbReference>
<dbReference type="Proteomes" id="UP001470230">
    <property type="component" value="Unassembled WGS sequence"/>
</dbReference>
<keyword evidence="4" id="KW-1185">Reference proteome</keyword>
<dbReference type="PROSITE" id="PS50090">
    <property type="entry name" value="MYB_LIKE"/>
    <property type="match status" value="2"/>
</dbReference>
<dbReference type="InterPro" id="IPR017930">
    <property type="entry name" value="Myb_dom"/>
</dbReference>
<evidence type="ECO:0000259" key="2">
    <source>
        <dbReference type="PROSITE" id="PS51294"/>
    </source>
</evidence>
<organism evidence="3 4">
    <name type="scientific">Tritrichomonas musculus</name>
    <dbReference type="NCBI Taxonomy" id="1915356"/>
    <lineage>
        <taxon>Eukaryota</taxon>
        <taxon>Metamonada</taxon>
        <taxon>Parabasalia</taxon>
        <taxon>Tritrichomonadida</taxon>
        <taxon>Tritrichomonadidae</taxon>
        <taxon>Tritrichomonas</taxon>
    </lineage>
</organism>
<dbReference type="Pfam" id="PF00249">
    <property type="entry name" value="Myb_DNA-binding"/>
    <property type="match status" value="2"/>
</dbReference>
<protein>
    <recommendedName>
        <fullName evidence="5">Myb-like DNA-binding domain containing protein</fullName>
    </recommendedName>
</protein>
<dbReference type="InterPro" id="IPR001005">
    <property type="entry name" value="SANT/Myb"/>
</dbReference>
<gene>
    <name evidence="3" type="ORF">M9Y10_043246</name>
</gene>
<dbReference type="Gene3D" id="1.10.10.60">
    <property type="entry name" value="Homeodomain-like"/>
    <property type="match status" value="2"/>
</dbReference>
<feature type="domain" description="Myb-like" evidence="1">
    <location>
        <begin position="112"/>
        <end position="162"/>
    </location>
</feature>
<evidence type="ECO:0008006" key="5">
    <source>
        <dbReference type="Google" id="ProtNLM"/>
    </source>
</evidence>
<dbReference type="PROSITE" id="PS51294">
    <property type="entry name" value="HTH_MYB"/>
    <property type="match status" value="2"/>
</dbReference>
<reference evidence="3 4" key="1">
    <citation type="submission" date="2024-04" db="EMBL/GenBank/DDBJ databases">
        <title>Tritrichomonas musculus Genome.</title>
        <authorList>
            <person name="Alves-Ferreira E."/>
            <person name="Grigg M."/>
            <person name="Lorenzi H."/>
            <person name="Galac M."/>
        </authorList>
    </citation>
    <scope>NUCLEOTIDE SEQUENCE [LARGE SCALE GENOMIC DNA]</scope>
    <source>
        <strain evidence="3 4">EAF2021</strain>
    </source>
</reference>
<evidence type="ECO:0000313" key="4">
    <source>
        <dbReference type="Proteomes" id="UP001470230"/>
    </source>
</evidence>
<evidence type="ECO:0000259" key="1">
    <source>
        <dbReference type="PROSITE" id="PS50090"/>
    </source>
</evidence>
<dbReference type="CDD" id="cd00167">
    <property type="entry name" value="SANT"/>
    <property type="match status" value="2"/>
</dbReference>
<dbReference type="InterPro" id="IPR009057">
    <property type="entry name" value="Homeodomain-like_sf"/>
</dbReference>
<feature type="domain" description="HTH myb-type" evidence="2">
    <location>
        <begin position="64"/>
        <end position="115"/>
    </location>
</feature>
<proteinExistence type="predicted"/>
<name>A0ABR2JZ51_9EUKA</name>
<sequence length="225" mass="26060">MICSIIVEKKNNIPQEKISDRCSDVFNSNPISPNDLYQYVQSVTAKWAKAKPKNQCLKSVSGAKKHKWSSEEDQMLRQAINRFGVDNWKSVALIVPGRTGKQCRERWLSHMCPTLVHAEWSLQEDIILIQKQKDIGNKWSVIANFLPGRSTTSVKNRWNYLCRRDIPAHSEEYEKIVNTLSYVQHVNFQKDKNVDNISPSFIEEIANPSPTELMEQELESDIFFF</sequence>
<comment type="caution">
    <text evidence="3">The sequence shown here is derived from an EMBL/GenBank/DDBJ whole genome shotgun (WGS) entry which is preliminary data.</text>
</comment>
<feature type="domain" description="HTH myb-type" evidence="2">
    <location>
        <begin position="116"/>
        <end position="166"/>
    </location>
</feature>
<dbReference type="SUPFAM" id="SSF46689">
    <property type="entry name" value="Homeodomain-like"/>
    <property type="match status" value="1"/>
</dbReference>
<dbReference type="InterPro" id="IPR050560">
    <property type="entry name" value="MYB_TF"/>
</dbReference>
<dbReference type="PANTHER" id="PTHR45614">
    <property type="entry name" value="MYB PROTEIN-RELATED"/>
    <property type="match status" value="1"/>
</dbReference>
<evidence type="ECO:0000313" key="3">
    <source>
        <dbReference type="EMBL" id="KAK8884140.1"/>
    </source>
</evidence>
<dbReference type="EMBL" id="JAPFFF010000008">
    <property type="protein sequence ID" value="KAK8884140.1"/>
    <property type="molecule type" value="Genomic_DNA"/>
</dbReference>
<dbReference type="SMART" id="SM00717">
    <property type="entry name" value="SANT"/>
    <property type="match status" value="2"/>
</dbReference>